<dbReference type="GO" id="GO:0005634">
    <property type="term" value="C:nucleus"/>
    <property type="evidence" value="ECO:0007669"/>
    <property type="project" value="InterPro"/>
</dbReference>
<dbReference type="InterPro" id="IPR013700">
    <property type="entry name" value="AflR"/>
</dbReference>
<evidence type="ECO:0000256" key="5">
    <source>
        <dbReference type="ARBA" id="ARBA00023242"/>
    </source>
</evidence>
<evidence type="ECO:0000259" key="7">
    <source>
        <dbReference type="PROSITE" id="PS50048"/>
    </source>
</evidence>
<evidence type="ECO:0000256" key="3">
    <source>
        <dbReference type="ARBA" id="ARBA00023125"/>
    </source>
</evidence>
<dbReference type="SUPFAM" id="SSF57701">
    <property type="entry name" value="Zn2/Cys6 DNA-binding domain"/>
    <property type="match status" value="1"/>
</dbReference>
<dbReference type="InterPro" id="IPR036864">
    <property type="entry name" value="Zn2-C6_fun-type_DNA-bd_sf"/>
</dbReference>
<keyword evidence="5" id="KW-0539">Nucleus</keyword>
<reference evidence="8 9" key="1">
    <citation type="submission" date="2015-10" db="EMBL/GenBank/DDBJ databases">
        <title>Full genome of DAOMC 229536 Phialocephala scopiformis, a fungal endophyte of spruce producing the potent anti-insectan compound rugulosin.</title>
        <authorList>
            <consortium name="DOE Joint Genome Institute"/>
            <person name="Walker A.K."/>
            <person name="Frasz S.L."/>
            <person name="Seifert K.A."/>
            <person name="Miller J.D."/>
            <person name="Mondo S.J."/>
            <person name="Labutti K."/>
            <person name="Lipzen A."/>
            <person name="Dockter R."/>
            <person name="Kennedy M."/>
            <person name="Grigoriev I.V."/>
            <person name="Spatafora J.W."/>
        </authorList>
    </citation>
    <scope>NUCLEOTIDE SEQUENCE [LARGE SCALE GENOMIC DNA]</scope>
    <source>
        <strain evidence="8 9">CBS 120377</strain>
    </source>
</reference>
<evidence type="ECO:0000313" key="8">
    <source>
        <dbReference type="EMBL" id="KUJ11676.1"/>
    </source>
</evidence>
<dbReference type="RefSeq" id="XP_018066031.1">
    <property type="nucleotide sequence ID" value="XM_018220439.1"/>
</dbReference>
<protein>
    <recommendedName>
        <fullName evidence="7">Zn(2)-C6 fungal-type domain-containing protein</fullName>
    </recommendedName>
</protein>
<keyword evidence="1" id="KW-0479">Metal-binding</keyword>
<keyword evidence="2" id="KW-0805">Transcription regulation</keyword>
<dbReference type="AlphaFoldDB" id="A0A194WUN5"/>
<dbReference type="STRING" id="149040.A0A194WUN5"/>
<dbReference type="SMART" id="SM00066">
    <property type="entry name" value="GAL4"/>
    <property type="match status" value="1"/>
</dbReference>
<dbReference type="Gene3D" id="4.10.240.10">
    <property type="entry name" value="Zn(2)-C6 fungal-type DNA-binding domain"/>
    <property type="match status" value="1"/>
</dbReference>
<accession>A0A194WUN5</accession>
<evidence type="ECO:0000256" key="6">
    <source>
        <dbReference type="SAM" id="MobiDB-lite"/>
    </source>
</evidence>
<dbReference type="Pfam" id="PF08493">
    <property type="entry name" value="AflR"/>
    <property type="match status" value="1"/>
</dbReference>
<sequence>MAALHDHEQPQLRSSCHACAASKLRCSREKPTCSRCSKRGVPCEYVAAKRGGRKPNSRPSTSTTVTGSGSENRSPSASNTAVNSNANDSDNVNWFATPSANQRVDPLHSPDSLHMSPQTKSYVASPDILQDLFGPMDQMLSLGPPDTEIDLTDYISPPMSFSADMADVPFFGAVDFFSTGMDDSNNGSLSGSFPAFDVSELFAVSIPSPAPKDLNSADRGFHSFQEIHATESPCSCLVRALGLMAKLFPSSYLDQSSAPLAIQVAITQNEITIEAVSKMLECSCLQDGYLLVVVSLIIFRVLGWYEAIARQKTGTQDPPANYSRSSSGSSLSGLVVQCSTVGKHNLDGADSLRMTAQQVLGELHRVRRLIDQLSSKLKVQAAKEWRRGETEVSANLDLDLEMKLPLSAAMYSQLDVDLKKRLRALSLEMIDRLRRL</sequence>
<gene>
    <name evidence="8" type="ORF">LY89DRAFT_739099</name>
</gene>
<dbReference type="GO" id="GO:0008270">
    <property type="term" value="F:zinc ion binding"/>
    <property type="evidence" value="ECO:0007669"/>
    <property type="project" value="InterPro"/>
</dbReference>
<dbReference type="PANTHER" id="PTHR31069">
    <property type="entry name" value="OLEATE-ACTIVATED TRANSCRIPTION FACTOR 1-RELATED"/>
    <property type="match status" value="1"/>
</dbReference>
<dbReference type="GO" id="GO:0000981">
    <property type="term" value="F:DNA-binding transcription factor activity, RNA polymerase II-specific"/>
    <property type="evidence" value="ECO:0007669"/>
    <property type="project" value="InterPro"/>
</dbReference>
<organism evidence="8 9">
    <name type="scientific">Mollisia scopiformis</name>
    <name type="common">Conifer needle endophyte fungus</name>
    <name type="synonym">Phialocephala scopiformis</name>
    <dbReference type="NCBI Taxonomy" id="149040"/>
    <lineage>
        <taxon>Eukaryota</taxon>
        <taxon>Fungi</taxon>
        <taxon>Dikarya</taxon>
        <taxon>Ascomycota</taxon>
        <taxon>Pezizomycotina</taxon>
        <taxon>Leotiomycetes</taxon>
        <taxon>Helotiales</taxon>
        <taxon>Mollisiaceae</taxon>
        <taxon>Mollisia</taxon>
    </lineage>
</organism>
<dbReference type="InterPro" id="IPR001138">
    <property type="entry name" value="Zn2Cys6_DnaBD"/>
</dbReference>
<evidence type="ECO:0000256" key="4">
    <source>
        <dbReference type="ARBA" id="ARBA00023163"/>
    </source>
</evidence>
<feature type="compositionally biased region" description="Low complexity" evidence="6">
    <location>
        <begin position="60"/>
        <end position="93"/>
    </location>
</feature>
<dbReference type="Pfam" id="PF00172">
    <property type="entry name" value="Zn_clus"/>
    <property type="match status" value="1"/>
</dbReference>
<feature type="domain" description="Zn(2)-C6 fungal-type" evidence="7">
    <location>
        <begin position="15"/>
        <end position="45"/>
    </location>
</feature>
<keyword evidence="9" id="KW-1185">Reference proteome</keyword>
<dbReference type="PANTHER" id="PTHR31069:SF31">
    <property type="entry name" value="MONODICTYPHENONE CLUSTER TRANSCRIPTION FACTOR-RELATED"/>
    <property type="match status" value="1"/>
</dbReference>
<dbReference type="GO" id="GO:0003677">
    <property type="term" value="F:DNA binding"/>
    <property type="evidence" value="ECO:0007669"/>
    <property type="project" value="UniProtKB-KW"/>
</dbReference>
<evidence type="ECO:0000256" key="1">
    <source>
        <dbReference type="ARBA" id="ARBA00022723"/>
    </source>
</evidence>
<dbReference type="EMBL" id="KQ947426">
    <property type="protein sequence ID" value="KUJ11676.1"/>
    <property type="molecule type" value="Genomic_DNA"/>
</dbReference>
<dbReference type="KEGG" id="psco:LY89DRAFT_739099"/>
<evidence type="ECO:0000256" key="2">
    <source>
        <dbReference type="ARBA" id="ARBA00023015"/>
    </source>
</evidence>
<dbReference type="Proteomes" id="UP000070700">
    <property type="component" value="Unassembled WGS sequence"/>
</dbReference>
<keyword evidence="3" id="KW-0238">DNA-binding</keyword>
<dbReference type="PRINTS" id="PR00755">
    <property type="entry name" value="AFLATOXINBRP"/>
</dbReference>
<dbReference type="InterPro" id="IPR050675">
    <property type="entry name" value="OAF3"/>
</dbReference>
<dbReference type="GeneID" id="28830165"/>
<dbReference type="GO" id="GO:0045122">
    <property type="term" value="P:aflatoxin biosynthetic process"/>
    <property type="evidence" value="ECO:0007669"/>
    <property type="project" value="InterPro"/>
</dbReference>
<keyword evidence="4" id="KW-0804">Transcription</keyword>
<dbReference type="PROSITE" id="PS00463">
    <property type="entry name" value="ZN2_CY6_FUNGAL_1"/>
    <property type="match status" value="1"/>
</dbReference>
<dbReference type="PROSITE" id="PS50048">
    <property type="entry name" value="ZN2_CY6_FUNGAL_2"/>
    <property type="match status" value="1"/>
</dbReference>
<evidence type="ECO:0000313" key="9">
    <source>
        <dbReference type="Proteomes" id="UP000070700"/>
    </source>
</evidence>
<feature type="region of interest" description="Disordered" evidence="6">
    <location>
        <begin position="49"/>
        <end position="96"/>
    </location>
</feature>
<dbReference type="InParanoid" id="A0A194WUN5"/>
<dbReference type="OrthoDB" id="2740448at2759"/>
<dbReference type="CDD" id="cd00067">
    <property type="entry name" value="GAL4"/>
    <property type="match status" value="1"/>
</dbReference>
<proteinExistence type="predicted"/>
<name>A0A194WUN5_MOLSC</name>